<evidence type="ECO:0000256" key="2">
    <source>
        <dbReference type="ARBA" id="ARBA00022734"/>
    </source>
</evidence>
<dbReference type="AlphaFoldDB" id="A0A671U7A3"/>
<dbReference type="PROSITE" id="PS50228">
    <property type="entry name" value="SUEL_LECTIN"/>
    <property type="match status" value="2"/>
</dbReference>
<accession>A0A671U7A3</accession>
<dbReference type="CDD" id="cd22833">
    <property type="entry name" value="Gal_Rha_Lectin_CSL1-2_RBL_SML_rpt1"/>
    <property type="match status" value="1"/>
</dbReference>
<evidence type="ECO:0000256" key="3">
    <source>
        <dbReference type="ARBA" id="ARBA00022737"/>
    </source>
</evidence>
<feature type="chain" id="PRO_5025502466" description="SUEL-type lectin domain-containing protein" evidence="4">
    <location>
        <begin position="27"/>
        <end position="234"/>
    </location>
</feature>
<proteinExistence type="predicted"/>
<protein>
    <recommendedName>
        <fullName evidence="5">SUEL-type lectin domain-containing protein</fullName>
    </recommendedName>
</protein>
<dbReference type="GO" id="GO:0030246">
    <property type="term" value="F:carbohydrate binding"/>
    <property type="evidence" value="ECO:0007669"/>
    <property type="project" value="UniProtKB-KW"/>
</dbReference>
<dbReference type="Gene3D" id="2.60.120.740">
    <property type="match status" value="2"/>
</dbReference>
<feature type="signal peptide" evidence="4">
    <location>
        <begin position="1"/>
        <end position="26"/>
    </location>
</feature>
<dbReference type="CDD" id="cd22835">
    <property type="entry name" value="Gal_Rha_Lectin_SML_rpt2"/>
    <property type="match status" value="1"/>
</dbReference>
<keyword evidence="2" id="KW-0430">Lectin</keyword>
<evidence type="ECO:0000256" key="1">
    <source>
        <dbReference type="ARBA" id="ARBA00022546"/>
    </source>
</evidence>
<dbReference type="FunFam" id="2.60.120.740:FF:000003">
    <property type="entry name" value="Protein eva-1 homolog C"/>
    <property type="match status" value="1"/>
</dbReference>
<keyword evidence="4" id="KW-0732">Signal</keyword>
<feature type="domain" description="SUEL-type lectin" evidence="5">
    <location>
        <begin position="140"/>
        <end position="229"/>
    </location>
</feature>
<gene>
    <name evidence="6" type="primary">LOC115585307</name>
</gene>
<reference evidence="6" key="1">
    <citation type="submission" date="2021-04" db="EMBL/GenBank/DDBJ databases">
        <authorList>
            <consortium name="Wellcome Sanger Institute Data Sharing"/>
        </authorList>
    </citation>
    <scope>NUCLEOTIDE SEQUENCE [LARGE SCALE GENOMIC DNA]</scope>
</reference>
<dbReference type="Ensembl" id="ENSSAUT00010009302.1">
    <property type="protein sequence ID" value="ENSSAUP00010008699.1"/>
    <property type="gene ID" value="ENSSAUG00010004328.1"/>
</dbReference>
<dbReference type="OMA" id="EVAYACQ"/>
<reference evidence="6" key="2">
    <citation type="submission" date="2025-08" db="UniProtKB">
        <authorList>
            <consortium name="Ensembl"/>
        </authorList>
    </citation>
    <scope>IDENTIFICATION</scope>
</reference>
<evidence type="ECO:0000313" key="7">
    <source>
        <dbReference type="Proteomes" id="UP000472265"/>
    </source>
</evidence>
<dbReference type="InterPro" id="IPR043159">
    <property type="entry name" value="Lectin_gal-bd_sf"/>
</dbReference>
<feature type="domain" description="SUEL-type lectin" evidence="5">
    <location>
        <begin position="51"/>
        <end position="133"/>
    </location>
</feature>
<dbReference type="InParanoid" id="A0A671U7A3"/>
<keyword evidence="7" id="KW-1185">Reference proteome</keyword>
<dbReference type="Proteomes" id="UP000472265">
    <property type="component" value="Chromosome 7"/>
</dbReference>
<name>A0A671U7A3_SPAAU</name>
<dbReference type="Pfam" id="PF02140">
    <property type="entry name" value="SUEL_Lectin"/>
    <property type="match status" value="2"/>
</dbReference>
<reference evidence="6" key="3">
    <citation type="submission" date="2025-09" db="UniProtKB">
        <authorList>
            <consortium name="Ensembl"/>
        </authorList>
    </citation>
    <scope>IDENTIFICATION</scope>
</reference>
<sequence>MLHYGLSTTLLLAATCLTMRADFSRAELPGSYPLSTERVITCDDYNNAHRLSCGSGVIHVQAALYGRADRETCSEGRPAQQLHNTKCSQKGVLEVFKKNCDGKRVCELSTVLVRTSDPCHGIYKYVDTTFLCIPAVHTVACEHSLAFLQCDEGQVIFVLGADYGRRDSSTCSVNRPANQLQNTHCSRPTTKVAESCNGKSSCSVKASNSVFGDPCVGTYKYLEVAYRCQYPEIL</sequence>
<dbReference type="GeneTree" id="ENSGT00940000154285"/>
<keyword evidence="1" id="KW-0348">Hemagglutinin</keyword>
<evidence type="ECO:0000313" key="6">
    <source>
        <dbReference type="Ensembl" id="ENSSAUP00010008699.1"/>
    </source>
</evidence>
<keyword evidence="3" id="KW-0677">Repeat</keyword>
<evidence type="ECO:0000259" key="5">
    <source>
        <dbReference type="PROSITE" id="PS50228"/>
    </source>
</evidence>
<dbReference type="InterPro" id="IPR000922">
    <property type="entry name" value="Lectin_gal-bd_dom"/>
</dbReference>
<evidence type="ECO:0000256" key="4">
    <source>
        <dbReference type="SAM" id="SignalP"/>
    </source>
</evidence>
<organism evidence="6 7">
    <name type="scientific">Sparus aurata</name>
    <name type="common">Gilthead sea bream</name>
    <dbReference type="NCBI Taxonomy" id="8175"/>
    <lineage>
        <taxon>Eukaryota</taxon>
        <taxon>Metazoa</taxon>
        <taxon>Chordata</taxon>
        <taxon>Craniata</taxon>
        <taxon>Vertebrata</taxon>
        <taxon>Euteleostomi</taxon>
        <taxon>Actinopterygii</taxon>
        <taxon>Neopterygii</taxon>
        <taxon>Teleostei</taxon>
        <taxon>Neoteleostei</taxon>
        <taxon>Acanthomorphata</taxon>
        <taxon>Eupercaria</taxon>
        <taxon>Spariformes</taxon>
        <taxon>Sparidae</taxon>
        <taxon>Sparus</taxon>
    </lineage>
</organism>
<dbReference type="PANTHER" id="PTHR46780">
    <property type="entry name" value="PROTEIN EVA-1"/>
    <property type="match status" value="1"/>
</dbReference>